<proteinExistence type="predicted"/>
<sequence length="236" mass="25734">MQFFAIGLRYQVISGLTFMTLVFAVWALRDGLGRNATLLGLVLPTFFTAGVGLFYFLLPASVLSAIPVLVLYAIGIYALFLTSNIYTVATLRTIALLRAAHAVGFLLTLLTAFLLFDTIFSLKLNFGFNSLGTALIAFPMLLQGFWSIDLEHKLGKDVLYSALGGAVVVGELAMILSFWPITVPVASLTLTTVLYVVLGLGQAKLQQRFFARTIREYFLVGAVVLLTMFATARWAG</sequence>
<evidence type="ECO:0000313" key="3">
    <source>
        <dbReference type="Proteomes" id="UP000034212"/>
    </source>
</evidence>
<feature type="transmembrane region" description="Helical" evidence="1">
    <location>
        <begin position="99"/>
        <end position="120"/>
    </location>
</feature>
<feature type="transmembrane region" description="Helical" evidence="1">
    <location>
        <begin position="126"/>
        <end position="146"/>
    </location>
</feature>
<evidence type="ECO:0000256" key="1">
    <source>
        <dbReference type="SAM" id="Phobius"/>
    </source>
</evidence>
<dbReference type="AlphaFoldDB" id="A0A0G1WF50"/>
<name>A0A0G1WF50_9BACT</name>
<protein>
    <submittedName>
        <fullName evidence="2">Uncharacterized protein</fullName>
    </submittedName>
</protein>
<dbReference type="EMBL" id="LCOQ01000008">
    <property type="protein sequence ID" value="KKU80845.1"/>
    <property type="molecule type" value="Genomic_DNA"/>
</dbReference>
<dbReference type="Proteomes" id="UP000034212">
    <property type="component" value="Unassembled WGS sequence"/>
</dbReference>
<keyword evidence="1" id="KW-0472">Membrane</keyword>
<comment type="caution">
    <text evidence="2">The sequence shown here is derived from an EMBL/GenBank/DDBJ whole genome shotgun (WGS) entry which is preliminary data.</text>
</comment>
<organism evidence="2 3">
    <name type="scientific">Candidatus Gottesmanbacteria bacterium GW2011_GWA1_47_8</name>
    <dbReference type="NCBI Taxonomy" id="1618438"/>
    <lineage>
        <taxon>Bacteria</taxon>
        <taxon>Candidatus Gottesmaniibacteriota</taxon>
    </lineage>
</organism>
<accession>A0A0G1WF50</accession>
<reference evidence="2 3" key="1">
    <citation type="journal article" date="2015" name="Nature">
        <title>rRNA introns, odd ribosomes, and small enigmatic genomes across a large radiation of phyla.</title>
        <authorList>
            <person name="Brown C.T."/>
            <person name="Hug L.A."/>
            <person name="Thomas B.C."/>
            <person name="Sharon I."/>
            <person name="Castelle C.J."/>
            <person name="Singh A."/>
            <person name="Wilkins M.J."/>
            <person name="Williams K.H."/>
            <person name="Banfield J.F."/>
        </authorList>
    </citation>
    <scope>NUCLEOTIDE SEQUENCE [LARGE SCALE GENOMIC DNA]</scope>
</reference>
<feature type="transmembrane region" description="Helical" evidence="1">
    <location>
        <begin position="38"/>
        <end position="58"/>
    </location>
</feature>
<feature type="transmembrane region" description="Helical" evidence="1">
    <location>
        <begin position="185"/>
        <end position="205"/>
    </location>
</feature>
<feature type="transmembrane region" description="Helical" evidence="1">
    <location>
        <begin position="64"/>
        <end position="87"/>
    </location>
</feature>
<feature type="transmembrane region" description="Helical" evidence="1">
    <location>
        <begin position="217"/>
        <end position="235"/>
    </location>
</feature>
<gene>
    <name evidence="2" type="ORF">UY08_C0008G0012</name>
</gene>
<evidence type="ECO:0000313" key="2">
    <source>
        <dbReference type="EMBL" id="KKU80845.1"/>
    </source>
</evidence>
<feature type="transmembrane region" description="Helical" evidence="1">
    <location>
        <begin position="158"/>
        <end position="179"/>
    </location>
</feature>
<keyword evidence="1" id="KW-0812">Transmembrane</keyword>
<feature type="transmembrane region" description="Helical" evidence="1">
    <location>
        <begin position="6"/>
        <end position="26"/>
    </location>
</feature>
<keyword evidence="1" id="KW-1133">Transmembrane helix</keyword>